<gene>
    <name evidence="1" type="ORF">GGQ64_002575</name>
</gene>
<protein>
    <submittedName>
        <fullName evidence="1">D-serine deaminase-like pyridoxal phosphate-dependent protein</fullName>
    </submittedName>
</protein>
<keyword evidence="2" id="KW-1185">Reference proteome</keyword>
<evidence type="ECO:0000313" key="2">
    <source>
        <dbReference type="Proteomes" id="UP000574761"/>
    </source>
</evidence>
<accession>A0A7W6DE86</accession>
<evidence type="ECO:0000313" key="1">
    <source>
        <dbReference type="EMBL" id="MBB3977369.1"/>
    </source>
</evidence>
<comment type="caution">
    <text evidence="1">The sequence shown here is derived from an EMBL/GenBank/DDBJ whole genome shotgun (WGS) entry which is preliminary data.</text>
</comment>
<name>A0A7W6DE86_9HYPH</name>
<dbReference type="RefSeq" id="WP_183804718.1">
    <property type="nucleotide sequence ID" value="NZ_JACIEE010000005.1"/>
</dbReference>
<dbReference type="Proteomes" id="UP000574761">
    <property type="component" value="Unassembled WGS sequence"/>
</dbReference>
<sequence length="64" mass="6828">MTRKRELSSPTPAETFVPAVSFTGYPDGKTPVQFIAGVESAPVSAEFAQLMREKGLVSTPEGDL</sequence>
<dbReference type="EMBL" id="JACIEE010000005">
    <property type="protein sequence ID" value="MBB3977369.1"/>
    <property type="molecule type" value="Genomic_DNA"/>
</dbReference>
<dbReference type="AlphaFoldDB" id="A0A7W6DE86"/>
<organism evidence="1 2">
    <name type="scientific">Mycoplana azooxidifex</name>
    <dbReference type="NCBI Taxonomy" id="1636188"/>
    <lineage>
        <taxon>Bacteria</taxon>
        <taxon>Pseudomonadati</taxon>
        <taxon>Pseudomonadota</taxon>
        <taxon>Alphaproteobacteria</taxon>
        <taxon>Hyphomicrobiales</taxon>
        <taxon>Rhizobiaceae</taxon>
        <taxon>Mycoplana</taxon>
    </lineage>
</organism>
<proteinExistence type="predicted"/>
<reference evidence="1 2" key="1">
    <citation type="submission" date="2020-08" db="EMBL/GenBank/DDBJ databases">
        <title>Genomic Encyclopedia of Type Strains, Phase IV (KMG-IV): sequencing the most valuable type-strain genomes for metagenomic binning, comparative biology and taxonomic classification.</title>
        <authorList>
            <person name="Goeker M."/>
        </authorList>
    </citation>
    <scope>NUCLEOTIDE SEQUENCE [LARGE SCALE GENOMIC DNA]</scope>
    <source>
        <strain evidence="1 2">DSM 100211</strain>
    </source>
</reference>